<dbReference type="InterPro" id="IPR039527">
    <property type="entry name" value="PIGG/GPI7"/>
</dbReference>
<keyword evidence="10 12" id="KW-0472">Membrane</keyword>
<proteinExistence type="inferred from homology"/>
<evidence type="ECO:0000256" key="3">
    <source>
        <dbReference type="ARBA" id="ARBA00005315"/>
    </source>
</evidence>
<feature type="transmembrane region" description="Helical" evidence="12">
    <location>
        <begin position="408"/>
        <end position="432"/>
    </location>
</feature>
<dbReference type="Pfam" id="PF19316">
    <property type="entry name" value="PIGO_PIGG"/>
    <property type="match status" value="1"/>
</dbReference>
<dbReference type="Pfam" id="PF01663">
    <property type="entry name" value="Phosphodiest"/>
    <property type="match status" value="1"/>
</dbReference>
<protein>
    <recommendedName>
        <fullName evidence="4 12">GPI ethanolamine phosphate transferase 2</fullName>
    </recommendedName>
</protein>
<keyword evidence="15" id="KW-1185">Reference proteome</keyword>
<evidence type="ECO:0000256" key="4">
    <source>
        <dbReference type="ARBA" id="ARBA00020830"/>
    </source>
</evidence>
<feature type="transmembrane region" description="Helical" evidence="12">
    <location>
        <begin position="722"/>
        <end position="749"/>
    </location>
</feature>
<keyword evidence="5 12" id="KW-0337">GPI-anchor biosynthesis</keyword>
<dbReference type="InterPro" id="IPR045687">
    <property type="entry name" value="PIGG/GPI7_C"/>
</dbReference>
<keyword evidence="9 12" id="KW-1133">Transmembrane helix</keyword>
<dbReference type="GO" id="GO:0051267">
    <property type="term" value="F:CP2 mannose-ethanolamine phosphotransferase activity"/>
    <property type="evidence" value="ECO:0007669"/>
    <property type="project" value="EnsemblFungi"/>
</dbReference>
<feature type="non-terminal residue" evidence="14">
    <location>
        <position position="1"/>
    </location>
</feature>
<dbReference type="UniPathway" id="UPA00196"/>
<dbReference type="InterPro" id="IPR037674">
    <property type="entry name" value="PIG-G_N"/>
</dbReference>
<evidence type="ECO:0000313" key="14">
    <source>
        <dbReference type="EMBL" id="ODV96923.1"/>
    </source>
</evidence>
<dbReference type="STRING" id="669874.A0A1E4TYR9"/>
<evidence type="ECO:0000256" key="11">
    <source>
        <dbReference type="ARBA" id="ARBA00023180"/>
    </source>
</evidence>
<evidence type="ECO:0000313" key="15">
    <source>
        <dbReference type="Proteomes" id="UP000094236"/>
    </source>
</evidence>
<reference evidence="15" key="1">
    <citation type="submission" date="2016-05" db="EMBL/GenBank/DDBJ databases">
        <title>Comparative genomics of biotechnologically important yeasts.</title>
        <authorList>
            <consortium name="DOE Joint Genome Institute"/>
            <person name="Riley R."/>
            <person name="Haridas S."/>
            <person name="Wolfe K.H."/>
            <person name="Lopes M.R."/>
            <person name="Hittinger C.T."/>
            <person name="Goker M."/>
            <person name="Salamov A."/>
            <person name="Wisecaver J."/>
            <person name="Long T.M."/>
            <person name="Aerts A.L."/>
            <person name="Barry K."/>
            <person name="Choi C."/>
            <person name="Clum A."/>
            <person name="Coughlan A.Y."/>
            <person name="Deshpande S."/>
            <person name="Douglass A.P."/>
            <person name="Hanson S.J."/>
            <person name="Klenk H.-P."/>
            <person name="Labutti K."/>
            <person name="Lapidus A."/>
            <person name="Lindquist E."/>
            <person name="Lipzen A."/>
            <person name="Meier-Kolthoff J.P."/>
            <person name="Ohm R.A."/>
            <person name="Otillar R.P."/>
            <person name="Pangilinan J."/>
            <person name="Peng Y."/>
            <person name="Rokas A."/>
            <person name="Rosa C.A."/>
            <person name="Scheuner C."/>
            <person name="Sibirny A.A."/>
            <person name="Slot J.C."/>
            <person name="Stielow J.B."/>
            <person name="Sun H."/>
            <person name="Kurtzman C.P."/>
            <person name="Blackwell M."/>
            <person name="Grigoriev I.V."/>
            <person name="Jeffries T.W."/>
        </authorList>
    </citation>
    <scope>NUCLEOTIDE SEQUENCE [LARGE SCALE GENOMIC DNA]</scope>
    <source>
        <strain evidence="15">NRRL Y-2460</strain>
    </source>
</reference>
<dbReference type="Proteomes" id="UP000094236">
    <property type="component" value="Unassembled WGS sequence"/>
</dbReference>
<feature type="transmembrane region" description="Helical" evidence="12">
    <location>
        <begin position="438"/>
        <end position="454"/>
    </location>
</feature>
<evidence type="ECO:0000256" key="7">
    <source>
        <dbReference type="ARBA" id="ARBA00022692"/>
    </source>
</evidence>
<feature type="transmembrane region" description="Helical" evidence="12">
    <location>
        <begin position="521"/>
        <end position="542"/>
    </location>
</feature>
<dbReference type="GO" id="GO:0006506">
    <property type="term" value="P:GPI anchor biosynthetic process"/>
    <property type="evidence" value="ECO:0007669"/>
    <property type="project" value="UniProtKB-UniPathway"/>
</dbReference>
<dbReference type="OrthoDB" id="272139at2759"/>
<dbReference type="Gene3D" id="3.40.720.10">
    <property type="entry name" value="Alkaline Phosphatase, subunit A"/>
    <property type="match status" value="1"/>
</dbReference>
<comment type="pathway">
    <text evidence="2 12">Glycolipid biosynthesis; glycosylphosphatidylinositol-anchor biosynthesis.</text>
</comment>
<keyword evidence="11" id="KW-0325">Glycoprotein</keyword>
<dbReference type="InterPro" id="IPR017850">
    <property type="entry name" value="Alkaline_phosphatase_core_sf"/>
</dbReference>
<comment type="subcellular location">
    <subcellularLocation>
        <location evidence="1 12">Endoplasmic reticulum membrane</location>
        <topology evidence="1 12">Multi-pass membrane protein</topology>
    </subcellularLocation>
</comment>
<evidence type="ECO:0000259" key="13">
    <source>
        <dbReference type="Pfam" id="PF19316"/>
    </source>
</evidence>
<dbReference type="PANTHER" id="PTHR23072">
    <property type="entry name" value="PHOSPHATIDYLINOSITOL GLYCAN-RELATED"/>
    <property type="match status" value="1"/>
</dbReference>
<dbReference type="EMBL" id="KV454012">
    <property type="protein sequence ID" value="ODV96923.1"/>
    <property type="molecule type" value="Genomic_DNA"/>
</dbReference>
<feature type="transmembrane region" description="Helical" evidence="12">
    <location>
        <begin position="805"/>
        <end position="823"/>
    </location>
</feature>
<dbReference type="PANTHER" id="PTHR23072:SF0">
    <property type="entry name" value="GPI ETHANOLAMINE PHOSPHATE TRANSFERASE 2"/>
    <property type="match status" value="1"/>
</dbReference>
<keyword evidence="7 12" id="KW-0812">Transmembrane</keyword>
<feature type="transmembrane region" description="Helical" evidence="12">
    <location>
        <begin position="682"/>
        <end position="702"/>
    </location>
</feature>
<feature type="transmembrane region" description="Helical" evidence="12">
    <location>
        <begin position="592"/>
        <end position="610"/>
    </location>
</feature>
<evidence type="ECO:0000256" key="1">
    <source>
        <dbReference type="ARBA" id="ARBA00004477"/>
    </source>
</evidence>
<feature type="non-terminal residue" evidence="14">
    <location>
        <position position="824"/>
    </location>
</feature>
<dbReference type="AlphaFoldDB" id="A0A1E4TYR9"/>
<evidence type="ECO:0000256" key="12">
    <source>
        <dbReference type="RuleBase" id="RU367106"/>
    </source>
</evidence>
<feature type="domain" description="GPI ethanolamine phosphate transferase 2 C-terminal" evidence="13">
    <location>
        <begin position="374"/>
        <end position="822"/>
    </location>
</feature>
<evidence type="ECO:0000256" key="5">
    <source>
        <dbReference type="ARBA" id="ARBA00022502"/>
    </source>
</evidence>
<dbReference type="CDD" id="cd16024">
    <property type="entry name" value="GPI_EPT_2"/>
    <property type="match status" value="1"/>
</dbReference>
<evidence type="ECO:0000256" key="10">
    <source>
        <dbReference type="ARBA" id="ARBA00023136"/>
    </source>
</evidence>
<accession>A0A1E4TYR9</accession>
<organism evidence="14 15">
    <name type="scientific">Pachysolen tannophilus NRRL Y-2460</name>
    <dbReference type="NCBI Taxonomy" id="669874"/>
    <lineage>
        <taxon>Eukaryota</taxon>
        <taxon>Fungi</taxon>
        <taxon>Dikarya</taxon>
        <taxon>Ascomycota</taxon>
        <taxon>Saccharomycotina</taxon>
        <taxon>Pichiomycetes</taxon>
        <taxon>Pachysolenaceae</taxon>
        <taxon>Pachysolen</taxon>
    </lineage>
</organism>
<evidence type="ECO:0000256" key="6">
    <source>
        <dbReference type="ARBA" id="ARBA00022679"/>
    </source>
</evidence>
<dbReference type="SUPFAM" id="SSF53649">
    <property type="entry name" value="Alkaline phosphatase-like"/>
    <property type="match status" value="1"/>
</dbReference>
<sequence length="824" mass="94106">LVLVVIVQILSFFFFVKGFFPTKVVLQGNGTNYVEHLKNDDALYDKLIFMVVDAMRSDFVFSNDSNMPFVHSLINGNKAIGFTAFSNPPTVTLPRLKGITTGSTPSFLDAILNIAEDDTSSTLGDQDSWVKELYLKGKNINMYGDDTWLKLFPKYFSKIDGTSSFYVSDFTEVDNNVTRHLDEELSSGADWDVLILHYLGLDHIGHQGGPKSSNMPIKQLEMDDIIKRIYEEHLLKNEKTLFVVLGDHGMNEIGNHGGSSIGETSAALLFISNNFQKFVKNVKAPLLNNENFEFYSKIQQIDIVPTLASLLNFPIPKNNLGILIESFKPIFGNNFINALLENAFQFKNLIETSFADRIYEFMKKCQAYLSNSSTNYNYFQIYTGFGIFIFTSLLIVIYYLISSYNTGNFYLSIVGILFSSLLALSSVGSSMIEEEYQIWWWFITLFFTGILFYLKASNFTSATTLLALRLIRGWNNSGQKNNLVSNLKISKILGENFLINWALVGMVYCSIIYLVCKGGLTHIFNSSALSFISIFLLVSLNFTNKLILSFLQEEKDVSYENFPKVFLNIIQWTVDILGVEDVKDCLNPIFKLFYLTFFILIIGRVAFQLMTRTKMVNFLGNETSISKVRSFYFNDLANILTLLLLNQTSLKNIPLYLLFIILRQNYISLFKSLIVEKNIFKISLFLTSLNIFMQNFSFFSFGNTNSLSSIDLTNAFNGLSEYNLLLCGILTFVANWSGPIFWSLSFYLTVLSEFNKELQLYKYDLLYYKLLISSMFYSIVGCGLIGSCILLRYHLFIWTVFSPKLLYFGSWYVFMNFGVDFILS</sequence>
<gene>
    <name evidence="14" type="ORF">PACTADRAFT_27578</name>
</gene>
<dbReference type="InterPro" id="IPR002591">
    <property type="entry name" value="Phosphodiest/P_Trfase"/>
</dbReference>
<evidence type="ECO:0000256" key="2">
    <source>
        <dbReference type="ARBA" id="ARBA00004687"/>
    </source>
</evidence>
<keyword evidence="8 12" id="KW-0256">Endoplasmic reticulum</keyword>
<feature type="transmembrane region" description="Helical" evidence="12">
    <location>
        <begin position="497"/>
        <end position="515"/>
    </location>
</feature>
<keyword evidence="6 12" id="KW-0808">Transferase</keyword>
<name>A0A1E4TYR9_PACTA</name>
<comment type="similarity">
    <text evidence="3 12">Belongs to the PIGG/PIGN/PIGO family. PIGG subfamily.</text>
</comment>
<comment type="function">
    <text evidence="12">Ethanolamine phosphate transferase involved in glycosylphosphatidylinositol-anchor biosynthesis. Transfers ethanolamine phosphate to the GPI second mannose.</text>
</comment>
<evidence type="ECO:0000256" key="9">
    <source>
        <dbReference type="ARBA" id="ARBA00022989"/>
    </source>
</evidence>
<dbReference type="GO" id="GO:0005789">
    <property type="term" value="C:endoplasmic reticulum membrane"/>
    <property type="evidence" value="ECO:0007669"/>
    <property type="project" value="UniProtKB-SubCell"/>
</dbReference>
<feature type="transmembrane region" description="Helical" evidence="12">
    <location>
        <begin position="770"/>
        <end position="793"/>
    </location>
</feature>
<evidence type="ECO:0000256" key="8">
    <source>
        <dbReference type="ARBA" id="ARBA00022824"/>
    </source>
</evidence>
<feature type="transmembrane region" description="Helical" evidence="12">
    <location>
        <begin position="379"/>
        <end position="401"/>
    </location>
</feature>
<dbReference type="GO" id="GO:0005886">
    <property type="term" value="C:plasma membrane"/>
    <property type="evidence" value="ECO:0007669"/>
    <property type="project" value="EnsemblFungi"/>
</dbReference>